<name>A0ABT6EU92_9SYNE</name>
<feature type="transmembrane region" description="Helical" evidence="2">
    <location>
        <begin position="151"/>
        <end position="172"/>
    </location>
</feature>
<feature type="transmembrane region" description="Helical" evidence="2">
    <location>
        <begin position="32"/>
        <end position="53"/>
    </location>
</feature>
<comment type="caution">
    <text evidence="3">The sequence shown here is derived from an EMBL/GenBank/DDBJ whole genome shotgun (WGS) entry which is preliminary data.</text>
</comment>
<evidence type="ECO:0000256" key="2">
    <source>
        <dbReference type="SAM" id="Phobius"/>
    </source>
</evidence>
<evidence type="ECO:0000256" key="1">
    <source>
        <dbReference type="SAM" id="MobiDB-lite"/>
    </source>
</evidence>
<organism evidence="3 4">
    <name type="scientific">Candidatus Synechococcus calcipolaris G9</name>
    <dbReference type="NCBI Taxonomy" id="1497997"/>
    <lineage>
        <taxon>Bacteria</taxon>
        <taxon>Bacillati</taxon>
        <taxon>Cyanobacteriota</taxon>
        <taxon>Cyanophyceae</taxon>
        <taxon>Synechococcales</taxon>
        <taxon>Synechococcaceae</taxon>
        <taxon>Synechococcus</taxon>
    </lineage>
</organism>
<keyword evidence="2" id="KW-0472">Membrane</keyword>
<sequence length="583" mass="67951">MASIQRTPASGQTLNRLIQRGRSLLEALPRSLSAFLISFTILSGLDFFSQLVIEQDFYFVDYLQRIFADIDPLIDIGFAPEVWLAVIGLTLGTLIIVISIAAQSIPKITELYMQDWISLIYVWFLVLSGTHILYVKIITELGWPSLGSTLLNLYIFLPFAIITALPYIFYILKSTQPENVVSQIYHRQQLIIHALAESGNESLFKRSSYVQRWQKKLLDSLNQLDDLLTYVDFKEPQADIIQAISLLLQNYIFHKKNIPTPFFQLTPAVCSDISFKTLFDQFEQIETQQTFYEQKCLRLLGNAYIRFLDGDEFDLASLCGAEMCSITDATLVSKNYYLLNLIIIRLNTMLRFAIKHGIKHNEARNLYNLAFHYRRFIECLIQNQQMDTAQQSFHYLRLYGNEIYHLARTSPALYFIVDVFAAEMKKILILVHQKNWSEQSQRELLEEMLLLDNPPEAHRRDRHRDHSRDQRDQAPNFNNGVRLIQMGLGLFYLKHRYPDFAQRIANDILEDADVLGLELFRRTVSYNCDRLRQAQPKFWEDTDRGNVNLYYSPDIEMLGDFEAMLFNEDALKYLVNKLDHPHS</sequence>
<keyword evidence="2" id="KW-0812">Transmembrane</keyword>
<protein>
    <recommendedName>
        <fullName evidence="5">DUF2254 domain-containing protein</fullName>
    </recommendedName>
</protein>
<dbReference type="EMBL" id="JAKKUT010000001">
    <property type="protein sequence ID" value="MDG2989460.1"/>
    <property type="molecule type" value="Genomic_DNA"/>
</dbReference>
<evidence type="ECO:0000313" key="3">
    <source>
        <dbReference type="EMBL" id="MDG2989460.1"/>
    </source>
</evidence>
<feature type="transmembrane region" description="Helical" evidence="2">
    <location>
        <begin position="116"/>
        <end position="139"/>
    </location>
</feature>
<evidence type="ECO:0000313" key="4">
    <source>
        <dbReference type="Proteomes" id="UP001154265"/>
    </source>
</evidence>
<dbReference type="RefSeq" id="WP_277865384.1">
    <property type="nucleotide sequence ID" value="NZ_JAKKUT010000001.1"/>
</dbReference>
<keyword evidence="2" id="KW-1133">Transmembrane helix</keyword>
<proteinExistence type="predicted"/>
<feature type="transmembrane region" description="Helical" evidence="2">
    <location>
        <begin position="82"/>
        <end position="104"/>
    </location>
</feature>
<gene>
    <name evidence="3" type="ORF">L3556_00720</name>
</gene>
<dbReference type="Proteomes" id="UP001154265">
    <property type="component" value="Unassembled WGS sequence"/>
</dbReference>
<evidence type="ECO:0008006" key="5">
    <source>
        <dbReference type="Google" id="ProtNLM"/>
    </source>
</evidence>
<reference evidence="3" key="1">
    <citation type="journal article" date="2022" name="Genome Biol. Evol.">
        <title>A New Gene Family Diagnostic for Intracellular Biomineralization of Amorphous Ca Carbonates by Cyanobacteria.</title>
        <authorList>
            <person name="Benzerara K."/>
            <person name="Duprat E."/>
            <person name="Bitard-Feildel T."/>
            <person name="Caumes G."/>
            <person name="Cassier-Chauvat C."/>
            <person name="Chauvat F."/>
            <person name="Dezi M."/>
            <person name="Diop S.I."/>
            <person name="Gaschignard G."/>
            <person name="Gorgen S."/>
            <person name="Gugger M."/>
            <person name="Lopez-Garcia P."/>
            <person name="Millet M."/>
            <person name="Skouri-Panet F."/>
            <person name="Moreira D."/>
            <person name="Callebaut I."/>
        </authorList>
    </citation>
    <scope>NUCLEOTIDE SEQUENCE</scope>
    <source>
        <strain evidence="3">G9</strain>
    </source>
</reference>
<accession>A0ABT6EU92</accession>
<keyword evidence="4" id="KW-1185">Reference proteome</keyword>
<reference evidence="3" key="2">
    <citation type="submission" date="2022-01" db="EMBL/GenBank/DDBJ databases">
        <authorList>
            <person name="Zivanovic Y."/>
            <person name="Moreira D."/>
            <person name="Lopez-Garcia P."/>
        </authorList>
    </citation>
    <scope>NUCLEOTIDE SEQUENCE</scope>
    <source>
        <strain evidence="3">G9</strain>
    </source>
</reference>
<feature type="compositionally biased region" description="Basic and acidic residues" evidence="1">
    <location>
        <begin position="456"/>
        <end position="472"/>
    </location>
</feature>
<feature type="region of interest" description="Disordered" evidence="1">
    <location>
        <begin position="456"/>
        <end position="476"/>
    </location>
</feature>